<keyword evidence="1" id="KW-0812">Transmembrane</keyword>
<feature type="transmembrane region" description="Helical" evidence="1">
    <location>
        <begin position="7"/>
        <end position="29"/>
    </location>
</feature>
<evidence type="ECO:0000313" key="2">
    <source>
        <dbReference type="EMBL" id="AIC93135.1"/>
    </source>
</evidence>
<evidence type="ECO:0000256" key="1">
    <source>
        <dbReference type="SAM" id="Phobius"/>
    </source>
</evidence>
<dbReference type="HOGENOM" id="CLU_2128470_0_0_9"/>
<keyword evidence="1" id="KW-1133">Transmembrane helix</keyword>
<reference evidence="2 3" key="1">
    <citation type="journal article" date="2014" name="Gene">
        <title>A comparative genomic analysis of the alkalitolerant soil bacterium Bacillus lehensis G1.</title>
        <authorList>
            <person name="Noor Y.M."/>
            <person name="Samsulrizal N.H."/>
            <person name="Jema'on N.A."/>
            <person name="Low K.O."/>
            <person name="Ramli A.N."/>
            <person name="Alias N.I."/>
            <person name="Damis S.I."/>
            <person name="Fuzi S.F."/>
            <person name="Isa M.N."/>
            <person name="Murad A.M."/>
            <person name="Raih M.F."/>
            <person name="Bakar F.D."/>
            <person name="Najimudin N."/>
            <person name="Mahadi N.M."/>
            <person name="Illias R.M."/>
        </authorList>
    </citation>
    <scope>NUCLEOTIDE SEQUENCE [LARGE SCALE GENOMIC DNA]</scope>
    <source>
        <strain evidence="2 3">G1</strain>
    </source>
</reference>
<accession>A0A060LT36</accession>
<dbReference type="PATRIC" id="fig|1246626.3.peg.517"/>
<sequence length="113" mass="12985">MDKRKKLPYIISLLIPLAGVVVLAILYTIEINKTITTPELINELLVEEELSNINADASTDAISQIQEFIQSEDFTASNNYLELEGENARFIIQFRYEENRELRILNIEEINSP</sequence>
<dbReference type="EMBL" id="CP003923">
    <property type="protein sequence ID" value="AIC93135.1"/>
    <property type="molecule type" value="Genomic_DNA"/>
</dbReference>
<dbReference type="KEGG" id="ble:BleG1_0527"/>
<gene>
    <name evidence="2" type="ORF">BleG1_0527</name>
</gene>
<protein>
    <submittedName>
        <fullName evidence="2">Uncharacterized protein</fullName>
    </submittedName>
</protein>
<dbReference type="RefSeq" id="WP_038476802.1">
    <property type="nucleotide sequence ID" value="NZ_CP003923.1"/>
</dbReference>
<proteinExistence type="predicted"/>
<keyword evidence="3" id="KW-1185">Reference proteome</keyword>
<dbReference type="AlphaFoldDB" id="A0A060LT36"/>
<evidence type="ECO:0000313" key="3">
    <source>
        <dbReference type="Proteomes" id="UP000027142"/>
    </source>
</evidence>
<dbReference type="Proteomes" id="UP000027142">
    <property type="component" value="Chromosome"/>
</dbReference>
<organism evidence="2 3">
    <name type="scientific">Shouchella lehensis G1</name>
    <dbReference type="NCBI Taxonomy" id="1246626"/>
    <lineage>
        <taxon>Bacteria</taxon>
        <taxon>Bacillati</taxon>
        <taxon>Bacillota</taxon>
        <taxon>Bacilli</taxon>
        <taxon>Bacillales</taxon>
        <taxon>Bacillaceae</taxon>
        <taxon>Shouchella</taxon>
    </lineage>
</organism>
<name>A0A060LT36_9BACI</name>
<keyword evidence="1" id="KW-0472">Membrane</keyword>
<dbReference type="OrthoDB" id="9950675at2"/>